<organism evidence="2 3">
    <name type="scientific">Purpureocillium lilacinum</name>
    <name type="common">Paecilomyces lilacinus</name>
    <dbReference type="NCBI Taxonomy" id="33203"/>
    <lineage>
        <taxon>Eukaryota</taxon>
        <taxon>Fungi</taxon>
        <taxon>Dikarya</taxon>
        <taxon>Ascomycota</taxon>
        <taxon>Pezizomycotina</taxon>
        <taxon>Sordariomycetes</taxon>
        <taxon>Hypocreomycetidae</taxon>
        <taxon>Hypocreales</taxon>
        <taxon>Ophiocordycipitaceae</taxon>
        <taxon>Purpureocillium</taxon>
    </lineage>
</organism>
<evidence type="ECO:0000313" key="2">
    <source>
        <dbReference type="EMBL" id="OAQ93232.1"/>
    </source>
</evidence>
<dbReference type="EMBL" id="LSBI01000002">
    <property type="protein sequence ID" value="OAQ93232.1"/>
    <property type="molecule type" value="Genomic_DNA"/>
</dbReference>
<reference evidence="2 3" key="1">
    <citation type="submission" date="2016-02" db="EMBL/GenBank/DDBJ databases">
        <title>Biosynthesis of antibiotic leucinostatins and their inhibition on Phytophthora in bio-control Purpureocillium lilacinum.</title>
        <authorList>
            <person name="Wang G."/>
            <person name="Liu Z."/>
            <person name="Lin R."/>
            <person name="Li E."/>
            <person name="Mao Z."/>
            <person name="Ling J."/>
            <person name="Yin W."/>
            <person name="Xie B."/>
        </authorList>
    </citation>
    <scope>NUCLEOTIDE SEQUENCE [LARGE SCALE GENOMIC DNA]</scope>
    <source>
        <strain evidence="2">PLFJ-1</strain>
    </source>
</reference>
<evidence type="ECO:0008006" key="4">
    <source>
        <dbReference type="Google" id="ProtNLM"/>
    </source>
</evidence>
<dbReference type="Proteomes" id="UP000078340">
    <property type="component" value="Unassembled WGS sequence"/>
</dbReference>
<feature type="signal peptide" evidence="1">
    <location>
        <begin position="1"/>
        <end position="19"/>
    </location>
</feature>
<evidence type="ECO:0000313" key="3">
    <source>
        <dbReference type="Proteomes" id="UP000078340"/>
    </source>
</evidence>
<proteinExistence type="predicted"/>
<evidence type="ECO:0000256" key="1">
    <source>
        <dbReference type="SAM" id="SignalP"/>
    </source>
</evidence>
<dbReference type="AlphaFoldDB" id="A0A179HTK9"/>
<name>A0A179HTK9_PURLI</name>
<sequence length="72" mass="8000">MACLCALVALGRLGSTCRARHGHVDQRDLIYAMQDHEQEDRSWRGRVDVMAVGSGTSQAWSERMRGALESIP</sequence>
<protein>
    <recommendedName>
        <fullName evidence="4">Secreted protein</fullName>
    </recommendedName>
</protein>
<keyword evidence="1" id="KW-0732">Signal</keyword>
<accession>A0A179HTK9</accession>
<gene>
    <name evidence="2" type="ORF">VFPFJ_02393</name>
</gene>
<comment type="caution">
    <text evidence="2">The sequence shown here is derived from an EMBL/GenBank/DDBJ whole genome shotgun (WGS) entry which is preliminary data.</text>
</comment>
<feature type="chain" id="PRO_5008103866" description="Secreted protein" evidence="1">
    <location>
        <begin position="20"/>
        <end position="72"/>
    </location>
</feature>